<keyword evidence="4" id="KW-0133">Cell shape</keyword>
<evidence type="ECO:0000256" key="4">
    <source>
        <dbReference type="ARBA" id="ARBA00022960"/>
    </source>
</evidence>
<dbReference type="Pfam" id="PF05103">
    <property type="entry name" value="DivIVA"/>
    <property type="match status" value="1"/>
</dbReference>
<accession>W6A6R8</accession>
<dbReference type="STRING" id="1276246.SCULI_v1c03250"/>
<evidence type="ECO:0000256" key="5">
    <source>
        <dbReference type="ARBA" id="ARBA00023054"/>
    </source>
</evidence>
<dbReference type="GO" id="GO:0005737">
    <property type="term" value="C:cytoplasm"/>
    <property type="evidence" value="ECO:0007669"/>
    <property type="project" value="UniProtKB-SubCell"/>
</dbReference>
<evidence type="ECO:0000313" key="8">
    <source>
        <dbReference type="EMBL" id="AHI52666.1"/>
    </source>
</evidence>
<sequence length="110" mass="12707">MAKFIQLSADEVSERDFPVEYKGYKVEEVDRFLDTIVADYELFAKTNKENEDKIQQLLSKINALENELATTIANLKLTKQQQEELARQGVNSSDFIKRLSALEKNNYSKD</sequence>
<dbReference type="EMBL" id="CP006681">
    <property type="protein sequence ID" value="AHI52666.1"/>
    <property type="molecule type" value="Genomic_DNA"/>
</dbReference>
<name>W6A6R8_9MOLU</name>
<keyword evidence="3" id="KW-0132">Cell division</keyword>
<keyword evidence="5 7" id="KW-0175">Coiled coil</keyword>
<gene>
    <name evidence="8" type="ORF">SCULI_v1c03250</name>
</gene>
<keyword evidence="9" id="KW-1185">Reference proteome</keyword>
<dbReference type="PIRSF" id="PIRSF029938">
    <property type="entry name" value="UCP029938"/>
    <property type="match status" value="1"/>
</dbReference>
<organism evidence="8 9">
    <name type="scientific">Spiroplasma culicicola AES-1</name>
    <dbReference type="NCBI Taxonomy" id="1276246"/>
    <lineage>
        <taxon>Bacteria</taxon>
        <taxon>Bacillati</taxon>
        <taxon>Mycoplasmatota</taxon>
        <taxon>Mollicutes</taxon>
        <taxon>Entomoplasmatales</taxon>
        <taxon>Spiroplasmataceae</taxon>
        <taxon>Spiroplasma</taxon>
    </lineage>
</organism>
<evidence type="ECO:0000256" key="1">
    <source>
        <dbReference type="ARBA" id="ARBA00004496"/>
    </source>
</evidence>
<dbReference type="PATRIC" id="fig|1276246.3.peg.324"/>
<comment type="subcellular location">
    <subcellularLocation>
        <location evidence="1">Cytoplasm</location>
    </subcellularLocation>
</comment>
<dbReference type="OrthoDB" id="389699at2"/>
<evidence type="ECO:0000256" key="3">
    <source>
        <dbReference type="ARBA" id="ARBA00022618"/>
    </source>
</evidence>
<evidence type="ECO:0000313" key="9">
    <source>
        <dbReference type="Proteomes" id="UP000019267"/>
    </source>
</evidence>
<dbReference type="KEGG" id="scq:SCULI_v1c03250"/>
<dbReference type="Gene3D" id="6.10.250.660">
    <property type="match status" value="1"/>
</dbReference>
<proteinExistence type="predicted"/>
<protein>
    <submittedName>
        <fullName evidence="8">DivIVA domain-containing protein</fullName>
    </submittedName>
</protein>
<dbReference type="GO" id="GO:0051301">
    <property type="term" value="P:cell division"/>
    <property type="evidence" value="ECO:0007669"/>
    <property type="project" value="UniProtKB-KW"/>
</dbReference>
<dbReference type="InterPro" id="IPR019933">
    <property type="entry name" value="DivIVA_domain"/>
</dbReference>
<evidence type="ECO:0000256" key="6">
    <source>
        <dbReference type="ARBA" id="ARBA00023306"/>
    </source>
</evidence>
<dbReference type="RefSeq" id="WP_025362907.1">
    <property type="nucleotide sequence ID" value="NZ_CP006681.1"/>
</dbReference>
<dbReference type="NCBIfam" id="TIGR03544">
    <property type="entry name" value="DivI1A_domain"/>
    <property type="match status" value="1"/>
</dbReference>
<reference evidence="8 9" key="1">
    <citation type="journal article" date="2014" name="Genome Biol. Evol.">
        <title>Molecular evolution of the substrate utilization strategies and putative virulence factors in mosquito-associated Spiroplasma species.</title>
        <authorList>
            <person name="Chang T.H."/>
            <person name="Lo W.S."/>
            <person name="Ku C."/>
            <person name="Chen L.L."/>
            <person name="Kuo C.H."/>
        </authorList>
    </citation>
    <scope>NUCLEOTIDE SEQUENCE [LARGE SCALE GENOMIC DNA]</scope>
    <source>
        <strain evidence="8">AES-1</strain>
    </source>
</reference>
<dbReference type="GO" id="GO:0008360">
    <property type="term" value="P:regulation of cell shape"/>
    <property type="evidence" value="ECO:0007669"/>
    <property type="project" value="UniProtKB-KW"/>
</dbReference>
<dbReference type="InterPro" id="IPR007793">
    <property type="entry name" value="DivIVA_fam"/>
</dbReference>
<dbReference type="eggNOG" id="COG3599">
    <property type="taxonomic scope" value="Bacteria"/>
</dbReference>
<evidence type="ECO:0000256" key="2">
    <source>
        <dbReference type="ARBA" id="ARBA00022490"/>
    </source>
</evidence>
<dbReference type="AlphaFoldDB" id="W6A6R8"/>
<dbReference type="InterPro" id="IPR011229">
    <property type="entry name" value="Cell_cycle_GpsB"/>
</dbReference>
<dbReference type="Proteomes" id="UP000019267">
    <property type="component" value="Chromosome"/>
</dbReference>
<evidence type="ECO:0000256" key="7">
    <source>
        <dbReference type="SAM" id="Coils"/>
    </source>
</evidence>
<dbReference type="HOGENOM" id="CLU_140309_0_0_14"/>
<feature type="coiled-coil region" evidence="7">
    <location>
        <begin position="47"/>
        <end position="81"/>
    </location>
</feature>
<keyword evidence="6" id="KW-0131">Cell cycle</keyword>
<keyword evidence="2" id="KW-0963">Cytoplasm</keyword>